<reference evidence="7" key="1">
    <citation type="submission" date="2024-07" db="EMBL/GenBank/DDBJ databases">
        <authorList>
            <person name="Yu S.T."/>
        </authorList>
    </citation>
    <scope>NUCLEOTIDE SEQUENCE</scope>
    <source>
        <strain evidence="7">R39</strain>
    </source>
</reference>
<keyword evidence="7" id="KW-0121">Carboxypeptidase</keyword>
<dbReference type="InterPro" id="IPR013784">
    <property type="entry name" value="Carb-bd-like_fold"/>
</dbReference>
<evidence type="ECO:0000256" key="2">
    <source>
        <dbReference type="ARBA" id="ARBA00022801"/>
    </source>
</evidence>
<dbReference type="InterPro" id="IPR015915">
    <property type="entry name" value="Kelch-typ_b-propeller"/>
</dbReference>
<dbReference type="Pfam" id="PF24681">
    <property type="entry name" value="Kelch_KLHDC2_KLHL20_DRC7"/>
    <property type="match status" value="1"/>
</dbReference>
<dbReference type="PROSITE" id="PS51695">
    <property type="entry name" value="SEDOLISIN"/>
    <property type="match status" value="1"/>
</dbReference>
<dbReference type="InterPro" id="IPR023828">
    <property type="entry name" value="Peptidase_S8_Ser-AS"/>
</dbReference>
<proteinExistence type="predicted"/>
<dbReference type="Pfam" id="PF13620">
    <property type="entry name" value="CarboxypepD_reg"/>
    <property type="match status" value="1"/>
</dbReference>
<dbReference type="GO" id="GO:0006508">
    <property type="term" value="P:proteolysis"/>
    <property type="evidence" value="ECO:0007669"/>
    <property type="project" value="UniProtKB-KW"/>
</dbReference>
<organism evidence="7">
    <name type="scientific">Streptomyces sp. R39</name>
    <dbReference type="NCBI Taxonomy" id="3238631"/>
    <lineage>
        <taxon>Bacteria</taxon>
        <taxon>Bacillati</taxon>
        <taxon>Actinomycetota</taxon>
        <taxon>Actinomycetes</taxon>
        <taxon>Kitasatosporales</taxon>
        <taxon>Streptomycetaceae</taxon>
        <taxon>Streptomyces</taxon>
    </lineage>
</organism>
<dbReference type="InterPro" id="IPR036852">
    <property type="entry name" value="Peptidase_S8/S53_dom_sf"/>
</dbReference>
<gene>
    <name evidence="7" type="ORF">AB5J52_38575</name>
</gene>
<dbReference type="PANTHER" id="PTHR45632">
    <property type="entry name" value="LD33804P"/>
    <property type="match status" value="1"/>
</dbReference>
<dbReference type="Gene3D" id="2.60.40.1120">
    <property type="entry name" value="Carboxypeptidase-like, regulatory domain"/>
    <property type="match status" value="2"/>
</dbReference>
<dbReference type="PROSITE" id="PS51257">
    <property type="entry name" value="PROKAR_LIPOPROTEIN"/>
    <property type="match status" value="1"/>
</dbReference>
<protein>
    <submittedName>
        <fullName evidence="7">Carboxypeptidase regulatory-like domain-containing protein</fullName>
    </submittedName>
</protein>
<feature type="region of interest" description="Disordered" evidence="4">
    <location>
        <begin position="37"/>
        <end position="62"/>
    </location>
</feature>
<dbReference type="SUPFAM" id="SSF117281">
    <property type="entry name" value="Kelch motif"/>
    <property type="match status" value="1"/>
</dbReference>
<evidence type="ECO:0000256" key="5">
    <source>
        <dbReference type="SAM" id="SignalP"/>
    </source>
</evidence>
<dbReference type="Gene3D" id="2.60.120.260">
    <property type="entry name" value="Galactose-binding domain-like"/>
    <property type="match status" value="1"/>
</dbReference>
<feature type="chain" id="PRO_5044350138" evidence="5">
    <location>
        <begin position="34"/>
        <end position="1346"/>
    </location>
</feature>
<dbReference type="Gene3D" id="3.40.50.200">
    <property type="entry name" value="Peptidase S8/S53 domain"/>
    <property type="match status" value="1"/>
</dbReference>
<dbReference type="InterPro" id="IPR008969">
    <property type="entry name" value="CarboxyPept-like_regulatory"/>
</dbReference>
<name>A0AB39QYM8_9ACTN</name>
<dbReference type="SUPFAM" id="SSF49464">
    <property type="entry name" value="Carboxypeptidase regulatory domain-like"/>
    <property type="match status" value="1"/>
</dbReference>
<accession>A0AB39QYM8</accession>
<dbReference type="GO" id="GO:0030246">
    <property type="term" value="F:carbohydrate binding"/>
    <property type="evidence" value="ECO:0007669"/>
    <property type="project" value="InterPro"/>
</dbReference>
<evidence type="ECO:0000256" key="4">
    <source>
        <dbReference type="SAM" id="MobiDB-lite"/>
    </source>
</evidence>
<dbReference type="GO" id="GO:0004252">
    <property type="term" value="F:serine-type endopeptidase activity"/>
    <property type="evidence" value="ECO:0007669"/>
    <property type="project" value="InterPro"/>
</dbReference>
<dbReference type="InterPro" id="IPR006652">
    <property type="entry name" value="Kelch_1"/>
</dbReference>
<dbReference type="SUPFAM" id="SSF52743">
    <property type="entry name" value="Subtilisin-like"/>
    <property type="match status" value="1"/>
</dbReference>
<evidence type="ECO:0000256" key="1">
    <source>
        <dbReference type="ARBA" id="ARBA00022670"/>
    </source>
</evidence>
<dbReference type="GO" id="GO:0004180">
    <property type="term" value="F:carboxypeptidase activity"/>
    <property type="evidence" value="ECO:0007669"/>
    <property type="project" value="UniProtKB-KW"/>
</dbReference>
<feature type="region of interest" description="Disordered" evidence="4">
    <location>
        <begin position="911"/>
        <end position="972"/>
    </location>
</feature>
<dbReference type="SUPFAM" id="SSF49452">
    <property type="entry name" value="Starch-binding domain-like"/>
    <property type="match status" value="1"/>
</dbReference>
<evidence type="ECO:0000259" key="6">
    <source>
        <dbReference type="PROSITE" id="PS51695"/>
    </source>
</evidence>
<dbReference type="RefSeq" id="WP_369226601.1">
    <property type="nucleotide sequence ID" value="NZ_CP163441.1"/>
</dbReference>
<keyword evidence="2" id="KW-0378">Hydrolase</keyword>
<feature type="compositionally biased region" description="Low complexity" evidence="4">
    <location>
        <begin position="37"/>
        <end position="50"/>
    </location>
</feature>
<dbReference type="SMART" id="SM00612">
    <property type="entry name" value="Kelch"/>
    <property type="match status" value="5"/>
</dbReference>
<feature type="signal peptide" evidence="5">
    <location>
        <begin position="1"/>
        <end position="33"/>
    </location>
</feature>
<keyword evidence="1" id="KW-0645">Protease</keyword>
<dbReference type="InterPro" id="IPR030400">
    <property type="entry name" value="Sedolisin_dom"/>
</dbReference>
<dbReference type="PROSITE" id="PS00138">
    <property type="entry name" value="SUBTILASE_SER"/>
    <property type="match status" value="1"/>
</dbReference>
<dbReference type="EMBL" id="CP163441">
    <property type="protein sequence ID" value="XDQ47714.1"/>
    <property type="molecule type" value="Genomic_DNA"/>
</dbReference>
<evidence type="ECO:0000313" key="7">
    <source>
        <dbReference type="EMBL" id="XDQ47714.1"/>
    </source>
</evidence>
<dbReference type="Gene3D" id="2.120.10.80">
    <property type="entry name" value="Kelch-type beta propeller"/>
    <property type="match status" value="1"/>
</dbReference>
<evidence type="ECO:0000256" key="3">
    <source>
        <dbReference type="ARBA" id="ARBA00022825"/>
    </source>
</evidence>
<sequence length="1346" mass="137642">MYRRGRASAPVSALIAGCLGLGLLLTGQASAQAASSAPAATAEPVPHAAAQPSDSDPLAAPAQLAKSLPSYAPAACNQPDPTGKRAHCMAMEHTDAAHRVVQDASGPAPTALTPSDIRGAYRLPDGGDGQTVALVDAFGYSTAEADLARFRAQFGMPECTSANGCFRKVDQRGGTDYPADDAGWAEETALDLDAVSSVCPKCHILLVEGDTNDTANLGAGVETAVRLGAKFVSNSYGVPGEDPSETAYTYYDHPGVVVTASSGDSANTVLWPSSDPNVVAVGGTRLTRDATTDRGWTESAWDQAGSGCSYYEPQPAFQSDVATDCGMRATADIAAVADPSSGLAVYDTLGKDGWLQVGGTSLSSPLVAAMYALAGVPAAGTYPVTYPYADQGNHLFDVVQGSSGDCGTVLCDAGPSWDGPTGLGTPNGVTALQQSPHGTLAGHVTDKATGAPVARASVVLTGKDNGLTFRGTTDAAGAYHVSAEAGAYTVTASQYGYGTSSPAAVSVTVGATGTADIALVKVPSQKVTGKVTDGSGHGWPLYAAITIDGYPNGAIHTDPKTGLYSVELPRQADYTLHVTPVYPGYQSKISTVALGTTDARDDVALTADLTACGAPGYAYPAQANFADWSGTGSQHGWTVGDNGASGHAWEFSSSQWNLTGGSGNFGVADPYDNAGAAEDTTLSTPVMDLTHATGDLQFDTAFLGGAGTSADVSMSLDGGSTWTSVWQPPSDEFVGHATVPLTAALGHDKVQFRFHFTGSGQTLWELDDITVGTCVTVPGGLVTGTVTDDNTGLPVNGATVTDLAQPAAAVASAATPGDPGLSDGFYWMFSKGAGRHSYSTSAPRYATATGSGTTVADTVTTHDEVLKAGRLAVTPGTVTLDGRVGDHSGTTRRTVTLTNTGHAPLRVTLGEQNTGYTTPDGKNPATAKGAPLRHVTGTFPTGPLLGGGGSHSDPPSGPAGGAVPTPDSWQSLPNYPEPVMDNAVASYQGKTYSVGGIDQIIGGEDKDHGYVYDPATAAWSRIADLPKPLESPSAAFVDGTLYVAGGWYLAPGGDKSQEQSDLYAYDIATNTWSHRASLPQGTASASVAVLNGQLYVIGGCSQACASLQKSVYRYSPQRDQWTRLADYPVPVQWGACAGLVSEVVCAGGATSDEEGHAIGLQSVYAYHPQADSWTRVADMPQTVFAAASANGANGELQVTGGVIMSDAGAVGSNQSLQYDPVSNTWSRLPNAPQQVFRSSGTGCGIAEVGGAISHGGLSFPTGSVLAGALPGFTQCGGEQVSWLSESRTSLVLAPGRSVHVRIAADATVLADPGDYRADLDLTTDSPYVHQPVQVVFHVAPSRHYGG</sequence>
<keyword evidence="3" id="KW-0720">Serine protease</keyword>
<feature type="domain" description="Peptidase S53" evidence="6">
    <location>
        <begin position="111"/>
        <end position="438"/>
    </location>
</feature>
<dbReference type="CDD" id="cd04056">
    <property type="entry name" value="Peptidases_S53"/>
    <property type="match status" value="1"/>
</dbReference>
<keyword evidence="5" id="KW-0732">Signal</keyword>